<proteinExistence type="inferred from homology"/>
<dbReference type="PANTHER" id="PTHR30580:SF0">
    <property type="entry name" value="PRIMOSOMAL PROTEIN N"/>
    <property type="match status" value="1"/>
</dbReference>
<feature type="domain" description="Primosomal protein N' 3' DNA-binding" evidence="13">
    <location>
        <begin position="5"/>
        <end position="90"/>
    </location>
</feature>
<evidence type="ECO:0000259" key="14">
    <source>
        <dbReference type="Pfam" id="PF18074"/>
    </source>
</evidence>
<evidence type="ECO:0000256" key="10">
    <source>
        <dbReference type="ARBA" id="ARBA00023235"/>
    </source>
</evidence>
<keyword evidence="9 11" id="KW-0238">DNA-binding</keyword>
<keyword evidence="7 11" id="KW-0862">Zinc</keyword>
<evidence type="ECO:0000256" key="6">
    <source>
        <dbReference type="ARBA" id="ARBA00022806"/>
    </source>
</evidence>
<dbReference type="GO" id="GO:1990077">
    <property type="term" value="C:primosome complex"/>
    <property type="evidence" value="ECO:0007669"/>
    <property type="project" value="UniProtKB-UniRule"/>
</dbReference>
<evidence type="ECO:0000256" key="5">
    <source>
        <dbReference type="ARBA" id="ARBA00022801"/>
    </source>
</evidence>
<evidence type="ECO:0000256" key="11">
    <source>
        <dbReference type="HAMAP-Rule" id="MF_00983"/>
    </source>
</evidence>
<evidence type="ECO:0000313" key="17">
    <source>
        <dbReference type="Proteomes" id="UP000569951"/>
    </source>
</evidence>
<evidence type="ECO:0000256" key="9">
    <source>
        <dbReference type="ARBA" id="ARBA00023125"/>
    </source>
</evidence>
<dbReference type="Pfam" id="PF18074">
    <property type="entry name" value="PriA_C"/>
    <property type="match status" value="1"/>
</dbReference>
<dbReference type="InterPro" id="IPR040498">
    <property type="entry name" value="PriA_CRR"/>
</dbReference>
<feature type="compositionally biased region" description="Pro residues" evidence="12">
    <location>
        <begin position="223"/>
        <end position="238"/>
    </location>
</feature>
<keyword evidence="3 11" id="KW-0479">Metal-binding</keyword>
<dbReference type="RefSeq" id="WP_183986630.1">
    <property type="nucleotide sequence ID" value="NZ_JACHHG010000005.1"/>
</dbReference>
<evidence type="ECO:0000256" key="8">
    <source>
        <dbReference type="ARBA" id="ARBA00022840"/>
    </source>
</evidence>
<keyword evidence="1 11" id="KW-0639">Primosome</keyword>
<dbReference type="Gene3D" id="3.40.1440.60">
    <property type="entry name" value="PriA, 3(prime) DNA-binding domain"/>
    <property type="match status" value="1"/>
</dbReference>
<dbReference type="AlphaFoldDB" id="A0A841I1Y4"/>
<dbReference type="Gene3D" id="3.40.50.300">
    <property type="entry name" value="P-loop containing nucleotide triphosphate hydrolases"/>
    <property type="match status" value="1"/>
</dbReference>
<comment type="cofactor">
    <cofactor evidence="11">
        <name>Zn(2+)</name>
        <dbReference type="ChEBI" id="CHEBI:29105"/>
    </cofactor>
    <text evidence="11">Binds 2 zinc ions per subunit.</text>
</comment>
<dbReference type="InterPro" id="IPR042115">
    <property type="entry name" value="PriA_3primeBD_sf"/>
</dbReference>
<dbReference type="GO" id="GO:0003677">
    <property type="term" value="F:DNA binding"/>
    <property type="evidence" value="ECO:0007669"/>
    <property type="project" value="UniProtKB-UniRule"/>
</dbReference>
<dbReference type="GO" id="GO:0043138">
    <property type="term" value="F:3'-5' DNA helicase activity"/>
    <property type="evidence" value="ECO:0007669"/>
    <property type="project" value="TreeGrafter"/>
</dbReference>
<feature type="region of interest" description="Disordered" evidence="12">
    <location>
        <begin position="219"/>
        <end position="241"/>
    </location>
</feature>
<dbReference type="Pfam" id="PF18319">
    <property type="entry name" value="Zn_ribbon_PriA"/>
    <property type="match status" value="1"/>
</dbReference>
<name>A0A841I1Y4_9DEIO</name>
<evidence type="ECO:0000259" key="13">
    <source>
        <dbReference type="Pfam" id="PF17764"/>
    </source>
</evidence>
<evidence type="ECO:0000256" key="1">
    <source>
        <dbReference type="ARBA" id="ARBA00022515"/>
    </source>
</evidence>
<sequence>MPWSVALPLPIPAYDFGEPHGFEGPVPVGFRVLVPWQGELRIGIVVGESSAHGHRLRDAVALLEERPWLSAALVDTLCRAARARSVPLGLLFGDFVSAGWDSALDHRVARVAGADLASFGPGVAELNEDFLEARRFDATLLDAVRAQALLVERVQLSPRLEGSYRAVEGQGKLTPKGRAAWEVLRREGPLSSLAEWARRAAVSTSVVSGVVTKGWAQMDQRAAPPPPLPEPQLPPIRPQPHGLPTAAVTRLHGGRPAERHARVAARILEVIRADGDVLYLTPDAASRGRTWRALSGLTESVCYSGELTPAQREHAWELARAGRARLIVGSYAALALPLAHLRLIVLEDEGSDAYKLQGGSRAFVPDLARSLAERSGADLLLTGPVPSAEGLLEPGVVLPAPRARLHVVDYGAPEEAPEVGPLSLPNHQRSRQGWPLSNDLQRALKQVAERGRQAVLLAPRRGYSALLRCSSCGHTPMCRNCDVPLRFHAERRELTCHQCGYHLRPPDLCPACEGPMMQPKGPGTEWIAAEVRRLLPGFPVYRYDREQQDDLSAVYDSRPGVIVATQALLGLEAPPDLALIGLTFADTWLAVSDFRASERYHRLLRQLIEWHPQRAPLMVIQTFQGDHPALRSVYEGKDAGFYLEEELRARKLLAYPPYVRLAQVEVAARDQAKAQQAALEVAQALLGSGAGEREVLGPAPAPVARLRGLYAFNLLLRARDEERLEALLKPLQGRWSARVRVDVNPRDLLNL</sequence>
<dbReference type="Proteomes" id="UP000569951">
    <property type="component" value="Unassembled WGS sequence"/>
</dbReference>
<dbReference type="GO" id="GO:0016787">
    <property type="term" value="F:hydrolase activity"/>
    <property type="evidence" value="ECO:0007669"/>
    <property type="project" value="UniProtKB-KW"/>
</dbReference>
<comment type="function">
    <text evidence="11">Initiates the restart of stalled replication forks, which reloads the replicative helicase on sites other than the origin of replication. Recognizes and binds to abandoned replication forks and remodels them to uncover a helicase loading site. Promotes assembly of the primosome at these replication forks.</text>
</comment>
<comment type="caution">
    <text evidence="11">As this protein does not have any detectable helicase domains, it probably does not have helicase activity.</text>
</comment>
<feature type="binding site" evidence="11">
    <location>
        <position position="478"/>
    </location>
    <ligand>
        <name>Zn(2+)</name>
        <dbReference type="ChEBI" id="CHEBI:29105"/>
        <label>2</label>
    </ligand>
</feature>
<dbReference type="InterPro" id="IPR027417">
    <property type="entry name" value="P-loop_NTPase"/>
</dbReference>
<dbReference type="GO" id="GO:0005524">
    <property type="term" value="F:ATP binding"/>
    <property type="evidence" value="ECO:0007669"/>
    <property type="project" value="UniProtKB-UniRule"/>
</dbReference>
<comment type="similarity">
    <text evidence="11">Belongs to the helicase family. PriA subfamily.</text>
</comment>
<keyword evidence="17" id="KW-1185">Reference proteome</keyword>
<keyword evidence="4 11" id="KW-0547">Nucleotide-binding</keyword>
<organism evidence="16 17">
    <name type="scientific">Deinobacterium chartae</name>
    <dbReference type="NCBI Taxonomy" id="521158"/>
    <lineage>
        <taxon>Bacteria</taxon>
        <taxon>Thermotogati</taxon>
        <taxon>Deinococcota</taxon>
        <taxon>Deinococci</taxon>
        <taxon>Deinococcales</taxon>
        <taxon>Deinococcaceae</taxon>
        <taxon>Deinobacterium</taxon>
    </lineage>
</organism>
<evidence type="ECO:0000256" key="7">
    <source>
        <dbReference type="ARBA" id="ARBA00022833"/>
    </source>
</evidence>
<dbReference type="InterPro" id="IPR041222">
    <property type="entry name" value="PriA_3primeBD"/>
</dbReference>
<dbReference type="GO" id="GO:0006270">
    <property type="term" value="P:DNA replication initiation"/>
    <property type="evidence" value="ECO:0007669"/>
    <property type="project" value="TreeGrafter"/>
</dbReference>
<dbReference type="GO" id="GO:0006310">
    <property type="term" value="P:DNA recombination"/>
    <property type="evidence" value="ECO:0007669"/>
    <property type="project" value="InterPro"/>
</dbReference>
<keyword evidence="2 11" id="KW-0235">DNA replication</keyword>
<protein>
    <recommendedName>
        <fullName evidence="11">Probable replication restart protein PriA</fullName>
    </recommendedName>
    <alternativeName>
        <fullName evidence="11">Putative ATP-dependent DNA helicase PriA</fullName>
    </alternativeName>
</protein>
<dbReference type="InterPro" id="IPR005259">
    <property type="entry name" value="PriA"/>
</dbReference>
<evidence type="ECO:0000256" key="2">
    <source>
        <dbReference type="ARBA" id="ARBA00022705"/>
    </source>
</evidence>
<feature type="binding site" evidence="11">
    <location>
        <position position="509"/>
    </location>
    <ligand>
        <name>Zn(2+)</name>
        <dbReference type="ChEBI" id="CHEBI:29105"/>
        <label>1</label>
    </ligand>
</feature>
<feature type="binding site" evidence="11">
    <location>
        <position position="512"/>
    </location>
    <ligand>
        <name>Zn(2+)</name>
        <dbReference type="ChEBI" id="CHEBI:29105"/>
        <label>1</label>
    </ligand>
</feature>
<evidence type="ECO:0000259" key="15">
    <source>
        <dbReference type="Pfam" id="PF18319"/>
    </source>
</evidence>
<reference evidence="16 17" key="1">
    <citation type="submission" date="2020-08" db="EMBL/GenBank/DDBJ databases">
        <title>Genomic Encyclopedia of Type Strains, Phase IV (KMG-IV): sequencing the most valuable type-strain genomes for metagenomic binning, comparative biology and taxonomic classification.</title>
        <authorList>
            <person name="Goeker M."/>
        </authorList>
    </citation>
    <scope>NUCLEOTIDE SEQUENCE [LARGE SCALE GENOMIC DNA]</scope>
    <source>
        <strain evidence="16 17">DSM 21458</strain>
    </source>
</reference>
<evidence type="ECO:0000313" key="16">
    <source>
        <dbReference type="EMBL" id="MBB6098338.1"/>
    </source>
</evidence>
<feature type="domain" description="PriA DNA helicase Cys-rich region (CRR)" evidence="15">
    <location>
        <begin position="478"/>
        <end position="502"/>
    </location>
</feature>
<dbReference type="Pfam" id="PF17764">
    <property type="entry name" value="PriA_3primeBD"/>
    <property type="match status" value="1"/>
</dbReference>
<gene>
    <name evidence="11" type="primary">priA</name>
    <name evidence="16" type="ORF">HNR42_001763</name>
</gene>
<dbReference type="GO" id="GO:0006302">
    <property type="term" value="P:double-strand break repair"/>
    <property type="evidence" value="ECO:0007669"/>
    <property type="project" value="InterPro"/>
</dbReference>
<comment type="subunit">
    <text evidence="11">Component of the replication restart primosome.</text>
</comment>
<keyword evidence="8 11" id="KW-0067">ATP-binding</keyword>
<keyword evidence="10" id="KW-0413">Isomerase</keyword>
<dbReference type="GO" id="GO:0006269">
    <property type="term" value="P:DNA replication, synthesis of primer"/>
    <property type="evidence" value="ECO:0007669"/>
    <property type="project" value="UniProtKB-KW"/>
</dbReference>
<feature type="binding site" evidence="11">
    <location>
        <position position="481"/>
    </location>
    <ligand>
        <name>Zn(2+)</name>
        <dbReference type="ChEBI" id="CHEBI:29105"/>
        <label>2</label>
    </ligand>
</feature>
<evidence type="ECO:0000256" key="12">
    <source>
        <dbReference type="SAM" id="MobiDB-lite"/>
    </source>
</evidence>
<dbReference type="EMBL" id="JACHHG010000005">
    <property type="protein sequence ID" value="MBB6098338.1"/>
    <property type="molecule type" value="Genomic_DNA"/>
</dbReference>
<feature type="binding site" evidence="11">
    <location>
        <position position="499"/>
    </location>
    <ligand>
        <name>Zn(2+)</name>
        <dbReference type="ChEBI" id="CHEBI:29105"/>
        <label>2</label>
    </ligand>
</feature>
<accession>A0A841I1Y4</accession>
<keyword evidence="6" id="KW-0347">Helicase</keyword>
<feature type="binding site" evidence="11">
    <location>
        <position position="472"/>
    </location>
    <ligand>
        <name>Zn(2+)</name>
        <dbReference type="ChEBI" id="CHEBI:29105"/>
        <label>1</label>
    </ligand>
</feature>
<evidence type="ECO:0000256" key="4">
    <source>
        <dbReference type="ARBA" id="ARBA00022741"/>
    </source>
</evidence>
<keyword evidence="5 16" id="KW-0378">Hydrolase</keyword>
<evidence type="ECO:0000256" key="3">
    <source>
        <dbReference type="ARBA" id="ARBA00022723"/>
    </source>
</evidence>
<dbReference type="InterPro" id="IPR041236">
    <property type="entry name" value="PriA_C"/>
</dbReference>
<dbReference type="NCBIfam" id="TIGR00595">
    <property type="entry name" value="priA"/>
    <property type="match status" value="1"/>
</dbReference>
<feature type="domain" description="Primosomal protein N C-terminal" evidence="14">
    <location>
        <begin position="657"/>
        <end position="745"/>
    </location>
</feature>
<dbReference type="PANTHER" id="PTHR30580">
    <property type="entry name" value="PRIMOSOMAL PROTEIN N"/>
    <property type="match status" value="1"/>
</dbReference>
<dbReference type="GO" id="GO:0008270">
    <property type="term" value="F:zinc ion binding"/>
    <property type="evidence" value="ECO:0007669"/>
    <property type="project" value="UniProtKB-UniRule"/>
</dbReference>
<dbReference type="HAMAP" id="MF_00983">
    <property type="entry name" value="PriA"/>
    <property type="match status" value="1"/>
</dbReference>
<comment type="caution">
    <text evidence="16">The sequence shown here is derived from an EMBL/GenBank/DDBJ whole genome shotgun (WGS) entry which is preliminary data.</text>
</comment>
<feature type="binding site" evidence="11">
    <location>
        <position position="469"/>
    </location>
    <ligand>
        <name>Zn(2+)</name>
        <dbReference type="ChEBI" id="CHEBI:29105"/>
        <label>1</label>
    </ligand>
</feature>
<feature type="binding site" evidence="11">
    <location>
        <position position="496"/>
    </location>
    <ligand>
        <name>Zn(2+)</name>
        <dbReference type="ChEBI" id="CHEBI:29105"/>
        <label>2</label>
    </ligand>
</feature>